<feature type="signal peptide" evidence="2">
    <location>
        <begin position="1"/>
        <end position="23"/>
    </location>
</feature>
<dbReference type="AlphaFoldDB" id="A0A4P6FQJ2"/>
<feature type="region of interest" description="Disordered" evidence="1">
    <location>
        <begin position="34"/>
        <end position="68"/>
    </location>
</feature>
<dbReference type="Proteomes" id="UP000291259">
    <property type="component" value="Chromosome"/>
</dbReference>
<proteinExistence type="predicted"/>
<reference evidence="4 5" key="1">
    <citation type="submission" date="2019-01" db="EMBL/GenBank/DDBJ databases">
        <title>Genome sequencing of strain FW100M-8.</title>
        <authorList>
            <person name="Heo J."/>
            <person name="Kim S.-J."/>
            <person name="Kim J.-S."/>
            <person name="Hong S.-B."/>
            <person name="Kwon S.-W."/>
        </authorList>
    </citation>
    <scope>NUCLEOTIDE SEQUENCE [LARGE SCALE GENOMIC DNA]</scope>
    <source>
        <strain evidence="4 5">FW100M-8</strain>
    </source>
</reference>
<evidence type="ECO:0000256" key="2">
    <source>
        <dbReference type="SAM" id="SignalP"/>
    </source>
</evidence>
<dbReference type="RefSeq" id="WP_129189392.1">
    <property type="nucleotide sequence ID" value="NZ_CP035491.1"/>
</dbReference>
<name>A0A4P6FQJ2_9MICO</name>
<dbReference type="Gene3D" id="3.10.450.40">
    <property type="match status" value="1"/>
</dbReference>
<evidence type="ECO:0000259" key="3">
    <source>
        <dbReference type="Pfam" id="PF03413"/>
    </source>
</evidence>
<evidence type="ECO:0000313" key="4">
    <source>
        <dbReference type="EMBL" id="QAY72798.1"/>
    </source>
</evidence>
<organism evidence="4 5">
    <name type="scientific">Agromyces protaetiae</name>
    <dbReference type="NCBI Taxonomy" id="2509455"/>
    <lineage>
        <taxon>Bacteria</taxon>
        <taxon>Bacillati</taxon>
        <taxon>Actinomycetota</taxon>
        <taxon>Actinomycetes</taxon>
        <taxon>Micrococcales</taxon>
        <taxon>Microbacteriaceae</taxon>
        <taxon>Agromyces</taxon>
    </lineage>
</organism>
<dbReference type="EMBL" id="CP035491">
    <property type="protein sequence ID" value="QAY72798.1"/>
    <property type="molecule type" value="Genomic_DNA"/>
</dbReference>
<dbReference type="PROSITE" id="PS51257">
    <property type="entry name" value="PROKAR_LIPOPROTEIN"/>
    <property type="match status" value="1"/>
</dbReference>
<dbReference type="Pfam" id="PF03413">
    <property type="entry name" value="PepSY"/>
    <property type="match status" value="1"/>
</dbReference>
<feature type="domain" description="PepSY" evidence="3">
    <location>
        <begin position="141"/>
        <end position="199"/>
    </location>
</feature>
<keyword evidence="2" id="KW-0732">Signal</keyword>
<feature type="chain" id="PRO_5039181790" description="PepSY domain-containing protein" evidence="2">
    <location>
        <begin position="24"/>
        <end position="202"/>
    </location>
</feature>
<protein>
    <recommendedName>
        <fullName evidence="3">PepSY domain-containing protein</fullName>
    </recommendedName>
</protein>
<accession>A0A4P6FQJ2</accession>
<sequence>MHADHRTSAVPAAALRAATVLVAAVALLTACTGTGEPSPTAAEPPAVTETEAPDASNEPAAGQSAEGPLDAHDAVAAAIAFEGGVVVELGPGREQGVDVWEVGLIRPDGSGVELHVARDDGRIVSQEPLRLDPEQTSAPALTAAEAIALALETEPGEVRELDLGTERGIVVWEVIVDSAAGGRFELYLDAATGTVVKHERAD</sequence>
<keyword evidence="5" id="KW-1185">Reference proteome</keyword>
<evidence type="ECO:0000313" key="5">
    <source>
        <dbReference type="Proteomes" id="UP000291259"/>
    </source>
</evidence>
<dbReference type="OrthoDB" id="4558827at2"/>
<dbReference type="KEGG" id="agf:ET445_05020"/>
<dbReference type="InterPro" id="IPR025711">
    <property type="entry name" value="PepSY"/>
</dbReference>
<evidence type="ECO:0000256" key="1">
    <source>
        <dbReference type="SAM" id="MobiDB-lite"/>
    </source>
</evidence>
<gene>
    <name evidence="4" type="ORF">ET445_05020</name>
</gene>
<feature type="compositionally biased region" description="Low complexity" evidence="1">
    <location>
        <begin position="34"/>
        <end position="50"/>
    </location>
</feature>